<dbReference type="PANTHER" id="PTHR10545:SF42">
    <property type="entry name" value="ACETYLTRANSFERASE"/>
    <property type="match status" value="1"/>
</dbReference>
<evidence type="ECO:0000313" key="5">
    <source>
        <dbReference type="Proteomes" id="UP000181951"/>
    </source>
</evidence>
<dbReference type="AlphaFoldDB" id="A0A1H8DB66"/>
<dbReference type="Gene3D" id="3.40.630.30">
    <property type="match status" value="1"/>
</dbReference>
<dbReference type="OrthoDB" id="9805924at2"/>
<dbReference type="GO" id="GO:0005840">
    <property type="term" value="C:ribosome"/>
    <property type="evidence" value="ECO:0007669"/>
    <property type="project" value="UniProtKB-KW"/>
</dbReference>
<keyword evidence="4" id="KW-0689">Ribosomal protein</keyword>
<keyword evidence="2" id="KW-0012">Acyltransferase</keyword>
<feature type="domain" description="N-acetyltransferase" evidence="3">
    <location>
        <begin position="4"/>
        <end position="150"/>
    </location>
</feature>
<dbReference type="PANTHER" id="PTHR10545">
    <property type="entry name" value="DIAMINE N-ACETYLTRANSFERASE"/>
    <property type="match status" value="1"/>
</dbReference>
<organism evidence="4 5">
    <name type="scientific">Actinacidiphila rubida</name>
    <dbReference type="NCBI Taxonomy" id="310780"/>
    <lineage>
        <taxon>Bacteria</taxon>
        <taxon>Bacillati</taxon>
        <taxon>Actinomycetota</taxon>
        <taxon>Actinomycetes</taxon>
        <taxon>Kitasatosporales</taxon>
        <taxon>Streptomycetaceae</taxon>
        <taxon>Actinacidiphila</taxon>
    </lineage>
</organism>
<keyword evidence="5" id="KW-1185">Reference proteome</keyword>
<keyword evidence="1" id="KW-0808">Transferase</keyword>
<evidence type="ECO:0000259" key="3">
    <source>
        <dbReference type="PROSITE" id="PS51186"/>
    </source>
</evidence>
<keyword evidence="4" id="KW-0687">Ribonucleoprotein</keyword>
<dbReference type="InterPro" id="IPR000182">
    <property type="entry name" value="GNAT_dom"/>
</dbReference>
<dbReference type="PROSITE" id="PS51186">
    <property type="entry name" value="GNAT"/>
    <property type="match status" value="1"/>
</dbReference>
<evidence type="ECO:0000313" key="4">
    <source>
        <dbReference type="EMBL" id="SEN04510.1"/>
    </source>
</evidence>
<dbReference type="InterPro" id="IPR016181">
    <property type="entry name" value="Acyl_CoA_acyltransferase"/>
</dbReference>
<dbReference type="CDD" id="cd04301">
    <property type="entry name" value="NAT_SF"/>
    <property type="match status" value="1"/>
</dbReference>
<dbReference type="SUPFAM" id="SSF55729">
    <property type="entry name" value="Acyl-CoA N-acyltransferases (Nat)"/>
    <property type="match status" value="1"/>
</dbReference>
<evidence type="ECO:0000256" key="2">
    <source>
        <dbReference type="ARBA" id="ARBA00023315"/>
    </source>
</evidence>
<dbReference type="Proteomes" id="UP000181951">
    <property type="component" value="Unassembled WGS sequence"/>
</dbReference>
<dbReference type="InterPro" id="IPR051016">
    <property type="entry name" value="Diverse_Substrate_AcTransf"/>
</dbReference>
<sequence length="150" mass="17058">MDTVTVAPARPEDHDRWRELFGGYAAFYDVTLSDEEFDRAWRWIHDPARTPRCLLARTGDGRVVGLAHFRVEESPLQGERGFLDDIYVDPAHRGGGAVDALLGEIRRVGAAEGWPHVRWRTAEDNYRARSAYDRHATRTPFLTYAMATAD</sequence>
<name>A0A1H8DB66_9ACTN</name>
<dbReference type="Pfam" id="PF00583">
    <property type="entry name" value="Acetyltransf_1"/>
    <property type="match status" value="1"/>
</dbReference>
<protein>
    <submittedName>
        <fullName evidence="4">Ribosomal protein S18 acetylase RimI</fullName>
    </submittedName>
</protein>
<proteinExistence type="predicted"/>
<reference evidence="4 5" key="1">
    <citation type="submission" date="2016-10" db="EMBL/GenBank/DDBJ databases">
        <authorList>
            <person name="de Groot N.N."/>
        </authorList>
    </citation>
    <scope>NUCLEOTIDE SEQUENCE [LARGE SCALE GENOMIC DNA]</scope>
    <source>
        <strain evidence="4 5">CGMCC 4.2026</strain>
    </source>
</reference>
<dbReference type="EMBL" id="FODD01000001">
    <property type="protein sequence ID" value="SEN04510.1"/>
    <property type="molecule type" value="Genomic_DNA"/>
</dbReference>
<accession>A0A1H8DB66</accession>
<dbReference type="STRING" id="310780.SAMN05216267_100116"/>
<evidence type="ECO:0000256" key="1">
    <source>
        <dbReference type="ARBA" id="ARBA00022679"/>
    </source>
</evidence>
<dbReference type="RefSeq" id="WP_075016010.1">
    <property type="nucleotide sequence ID" value="NZ_FODD01000001.1"/>
</dbReference>
<gene>
    <name evidence="4" type="ORF">SAMN05216267_100116</name>
</gene>
<dbReference type="GO" id="GO:0008080">
    <property type="term" value="F:N-acetyltransferase activity"/>
    <property type="evidence" value="ECO:0007669"/>
    <property type="project" value="TreeGrafter"/>
</dbReference>